<reference evidence="2" key="1">
    <citation type="journal article" date="2019" name="Int. J. Syst. Evol. Microbiol.">
        <title>The Global Catalogue of Microorganisms (GCM) 10K type strain sequencing project: providing services to taxonomists for standard genome sequencing and annotation.</title>
        <authorList>
            <consortium name="The Broad Institute Genomics Platform"/>
            <consortium name="The Broad Institute Genome Sequencing Center for Infectious Disease"/>
            <person name="Wu L."/>
            <person name="Ma J."/>
        </authorList>
    </citation>
    <scope>NUCLEOTIDE SEQUENCE [LARGE SCALE GENOMIC DNA]</scope>
    <source>
        <strain evidence="2">ZS-35-S2</strain>
    </source>
</reference>
<gene>
    <name evidence="1" type="ORF">ACFP2T_21345</name>
</gene>
<sequence>MAKDFTAAMEPVFRPVLVPGERLLIVVSLTRDMGTTEDVSVPDELKNLLDPGILVGGSHPGNLLQRLTFGRALIGGRDSLAGRLYSAIDGVTSPTLVLTDRRLVIADLELVPLTTGNWLRRWLGPTKQVARVVHQVSRESVAGAVMAPAGLLRRGRFLVVFPDTSACSVVSPLPEPGRRAAALIGPVRPSGPASPSGTGA</sequence>
<accession>A0ABW1KEG2</accession>
<dbReference type="RefSeq" id="WP_377424406.1">
    <property type="nucleotide sequence ID" value="NZ_JBHSPR010000017.1"/>
</dbReference>
<name>A0ABW1KEG2_9ACTN</name>
<organism evidence="1 2">
    <name type="scientific">Plantactinospora solaniradicis</name>
    <dbReference type="NCBI Taxonomy" id="1723736"/>
    <lineage>
        <taxon>Bacteria</taxon>
        <taxon>Bacillati</taxon>
        <taxon>Actinomycetota</taxon>
        <taxon>Actinomycetes</taxon>
        <taxon>Micromonosporales</taxon>
        <taxon>Micromonosporaceae</taxon>
        <taxon>Plantactinospora</taxon>
    </lineage>
</organism>
<evidence type="ECO:0000313" key="2">
    <source>
        <dbReference type="Proteomes" id="UP001596203"/>
    </source>
</evidence>
<dbReference type="Proteomes" id="UP001596203">
    <property type="component" value="Unassembled WGS sequence"/>
</dbReference>
<dbReference type="EMBL" id="JBHSPR010000017">
    <property type="protein sequence ID" value="MFC6018743.1"/>
    <property type="molecule type" value="Genomic_DNA"/>
</dbReference>
<comment type="caution">
    <text evidence="1">The sequence shown here is derived from an EMBL/GenBank/DDBJ whole genome shotgun (WGS) entry which is preliminary data.</text>
</comment>
<evidence type="ECO:0000313" key="1">
    <source>
        <dbReference type="EMBL" id="MFC6018743.1"/>
    </source>
</evidence>
<protein>
    <submittedName>
        <fullName evidence="1">Uncharacterized protein</fullName>
    </submittedName>
</protein>
<proteinExistence type="predicted"/>
<keyword evidence="2" id="KW-1185">Reference proteome</keyword>